<dbReference type="InterPro" id="IPR036909">
    <property type="entry name" value="Cyt_c-like_dom_sf"/>
</dbReference>
<protein>
    <submittedName>
        <fullName evidence="6">Cytochrome C</fullName>
    </submittedName>
</protein>
<organism evidence="6 7">
    <name type="scientific">Spirosoma taeanense</name>
    <dbReference type="NCBI Taxonomy" id="2735870"/>
    <lineage>
        <taxon>Bacteria</taxon>
        <taxon>Pseudomonadati</taxon>
        <taxon>Bacteroidota</taxon>
        <taxon>Cytophagia</taxon>
        <taxon>Cytophagales</taxon>
        <taxon>Cytophagaceae</taxon>
        <taxon>Spirosoma</taxon>
    </lineage>
</organism>
<dbReference type="Proteomes" id="UP000502756">
    <property type="component" value="Chromosome"/>
</dbReference>
<dbReference type="PANTHER" id="PTHR35008:SF8">
    <property type="entry name" value="ALCOHOL DEHYDROGENASE CYTOCHROME C SUBUNIT"/>
    <property type="match status" value="1"/>
</dbReference>
<evidence type="ECO:0000259" key="5">
    <source>
        <dbReference type="PROSITE" id="PS51007"/>
    </source>
</evidence>
<dbReference type="GO" id="GO:0046872">
    <property type="term" value="F:metal ion binding"/>
    <property type="evidence" value="ECO:0007669"/>
    <property type="project" value="UniProtKB-KW"/>
</dbReference>
<accession>A0A6M5Y704</accession>
<keyword evidence="3 4" id="KW-0408">Iron</keyword>
<dbReference type="RefSeq" id="WP_171739025.1">
    <property type="nucleotide sequence ID" value="NZ_CP053435.1"/>
</dbReference>
<dbReference type="AlphaFoldDB" id="A0A6M5Y704"/>
<evidence type="ECO:0000256" key="2">
    <source>
        <dbReference type="ARBA" id="ARBA00022723"/>
    </source>
</evidence>
<evidence type="ECO:0000256" key="4">
    <source>
        <dbReference type="PROSITE-ProRule" id="PRU00433"/>
    </source>
</evidence>
<keyword evidence="2 4" id="KW-0479">Metal-binding</keyword>
<dbReference type="SUPFAM" id="SSF46626">
    <property type="entry name" value="Cytochrome c"/>
    <property type="match status" value="2"/>
</dbReference>
<keyword evidence="7" id="KW-1185">Reference proteome</keyword>
<dbReference type="Gene3D" id="1.10.760.10">
    <property type="entry name" value="Cytochrome c-like domain"/>
    <property type="match status" value="2"/>
</dbReference>
<feature type="domain" description="Cytochrome c" evidence="5">
    <location>
        <begin position="47"/>
        <end position="161"/>
    </location>
</feature>
<dbReference type="KEGG" id="stae:HNV11_07165"/>
<evidence type="ECO:0000313" key="6">
    <source>
        <dbReference type="EMBL" id="QJW89186.1"/>
    </source>
</evidence>
<proteinExistence type="predicted"/>
<evidence type="ECO:0000256" key="1">
    <source>
        <dbReference type="ARBA" id="ARBA00022617"/>
    </source>
</evidence>
<evidence type="ECO:0000313" key="7">
    <source>
        <dbReference type="Proteomes" id="UP000502756"/>
    </source>
</evidence>
<dbReference type="PROSITE" id="PS51007">
    <property type="entry name" value="CYTC"/>
    <property type="match status" value="1"/>
</dbReference>
<evidence type="ECO:0000256" key="3">
    <source>
        <dbReference type="ARBA" id="ARBA00023004"/>
    </source>
</evidence>
<dbReference type="InterPro" id="IPR051459">
    <property type="entry name" value="Cytochrome_c-type_DH"/>
</dbReference>
<gene>
    <name evidence="6" type="ORF">HNV11_07165</name>
</gene>
<dbReference type="PANTHER" id="PTHR35008">
    <property type="entry name" value="BLL4482 PROTEIN-RELATED"/>
    <property type="match status" value="1"/>
</dbReference>
<dbReference type="EMBL" id="CP053435">
    <property type="protein sequence ID" value="QJW89186.1"/>
    <property type="molecule type" value="Genomic_DNA"/>
</dbReference>
<keyword evidence="1 4" id="KW-0349">Heme</keyword>
<sequence length="333" mass="36805">MKKRIIKVVAIVVGAVVLIAGTGLAYVKLILPDVGPPPDISIRANAAQIEHGRYLANHVAICVDCHSARDWTKLSGPIITGTVGKGGEGFRREQGFPGNYYAPNITPAHIGNWTDGEIYRTITTGVSRDGRALFPVMPYANFGKMDPEDIKAIIAYLRTIQPIENKAIPAPESDFPMNFILNTIPQKAQAGKRPDTTDHLAYGRYMITFASCGDCHTPIDKQGQPLPGMTFAGGREFPLPTGTVRSANLTPHETGLKQMTRQAFVARFKAYSHQEYVSPEVRENEFNSIMPWTMYSGMTEHDLGAIYDYLRTVAPVEHRVERFTPKSKLMASR</sequence>
<dbReference type="InterPro" id="IPR009056">
    <property type="entry name" value="Cyt_c-like_dom"/>
</dbReference>
<dbReference type="GO" id="GO:0020037">
    <property type="term" value="F:heme binding"/>
    <property type="evidence" value="ECO:0007669"/>
    <property type="project" value="InterPro"/>
</dbReference>
<dbReference type="GO" id="GO:0009055">
    <property type="term" value="F:electron transfer activity"/>
    <property type="evidence" value="ECO:0007669"/>
    <property type="project" value="InterPro"/>
</dbReference>
<reference evidence="6 7" key="1">
    <citation type="submission" date="2020-05" db="EMBL/GenBank/DDBJ databases">
        <title>Genome sequencing of Spirosoma sp. TS118.</title>
        <authorList>
            <person name="Lee J.-H."/>
            <person name="Jeong S."/>
            <person name="Zhao L."/>
            <person name="Jung J.-H."/>
            <person name="Kim M.-K."/>
            <person name="Lim S."/>
        </authorList>
    </citation>
    <scope>NUCLEOTIDE SEQUENCE [LARGE SCALE GENOMIC DNA]</scope>
    <source>
        <strain evidence="6 7">TS118</strain>
    </source>
</reference>
<name>A0A6M5Y704_9BACT</name>